<dbReference type="PANTHER" id="PTHR37273">
    <property type="entry name" value="CHROMOSOME 8, WHOLE GENOME SHOTGUN SEQUENCE"/>
    <property type="match status" value="1"/>
</dbReference>
<accession>A0A9P5D6A9</accession>
<dbReference type="EMBL" id="JAANYQ010000004">
    <property type="protein sequence ID" value="KAF4124565.1"/>
    <property type="molecule type" value="Genomic_DNA"/>
</dbReference>
<feature type="chain" id="PRO_5040314674" description="CREG-like beta-barrel domain-containing protein" evidence="1">
    <location>
        <begin position="17"/>
        <end position="271"/>
    </location>
</feature>
<dbReference type="InterPro" id="IPR012349">
    <property type="entry name" value="Split_barrel_FMN-bd"/>
</dbReference>
<reference evidence="3" key="1">
    <citation type="submission" date="2020-03" db="EMBL/GenBank/DDBJ databases">
        <title>Site-based positive gene gene selection in Geosmithia morbida across the United States reveals a broad range of putative effectors and factors for local host and environmental adapation.</title>
        <authorList>
            <person name="Onufrak A."/>
            <person name="Murdoch R.W."/>
            <person name="Gazis R."/>
            <person name="Huff M."/>
            <person name="Staton M."/>
            <person name="Klingeman W."/>
            <person name="Hadziabdic D."/>
        </authorList>
    </citation>
    <scope>NUCLEOTIDE SEQUENCE</scope>
    <source>
        <strain evidence="3">1262</strain>
    </source>
</reference>
<dbReference type="GeneID" id="55971459"/>
<evidence type="ECO:0000313" key="4">
    <source>
        <dbReference type="Proteomes" id="UP000749293"/>
    </source>
</evidence>
<name>A0A9P5D6A9_9HYPO</name>
<gene>
    <name evidence="3" type="ORF">GMORB2_5231</name>
</gene>
<dbReference type="Gene3D" id="2.30.110.10">
    <property type="entry name" value="Electron Transport, Fmn-binding Protein, Chain A"/>
    <property type="match status" value="1"/>
</dbReference>
<protein>
    <recommendedName>
        <fullName evidence="2">CREG-like beta-barrel domain-containing protein</fullName>
    </recommendedName>
</protein>
<dbReference type="AlphaFoldDB" id="A0A9P5D6A9"/>
<dbReference type="RefSeq" id="XP_035323217.1">
    <property type="nucleotide sequence ID" value="XM_035467205.1"/>
</dbReference>
<proteinExistence type="predicted"/>
<feature type="domain" description="CREG-like beta-barrel" evidence="2">
    <location>
        <begin position="28"/>
        <end position="240"/>
    </location>
</feature>
<keyword evidence="4" id="KW-1185">Reference proteome</keyword>
<comment type="caution">
    <text evidence="3">The sequence shown here is derived from an EMBL/GenBank/DDBJ whole genome shotgun (WGS) entry which is preliminary data.</text>
</comment>
<dbReference type="PANTHER" id="PTHR37273:SF1">
    <property type="entry name" value="ADL397C-AP"/>
    <property type="match status" value="1"/>
</dbReference>
<dbReference type="Pfam" id="PF13883">
    <property type="entry name" value="CREG_beta-barrel"/>
    <property type="match status" value="1"/>
</dbReference>
<evidence type="ECO:0000313" key="3">
    <source>
        <dbReference type="EMBL" id="KAF4124565.1"/>
    </source>
</evidence>
<keyword evidence="1" id="KW-0732">Signal</keyword>
<evidence type="ECO:0000259" key="2">
    <source>
        <dbReference type="Pfam" id="PF13883"/>
    </source>
</evidence>
<evidence type="ECO:0000256" key="1">
    <source>
        <dbReference type="SAM" id="SignalP"/>
    </source>
</evidence>
<dbReference type="Proteomes" id="UP000749293">
    <property type="component" value="Unassembled WGS sequence"/>
</dbReference>
<organism evidence="3 4">
    <name type="scientific">Geosmithia morbida</name>
    <dbReference type="NCBI Taxonomy" id="1094350"/>
    <lineage>
        <taxon>Eukaryota</taxon>
        <taxon>Fungi</taxon>
        <taxon>Dikarya</taxon>
        <taxon>Ascomycota</taxon>
        <taxon>Pezizomycotina</taxon>
        <taxon>Sordariomycetes</taxon>
        <taxon>Hypocreomycetidae</taxon>
        <taxon>Hypocreales</taxon>
        <taxon>Bionectriaceae</taxon>
        <taxon>Geosmithia</taxon>
    </lineage>
</organism>
<dbReference type="InterPro" id="IPR055343">
    <property type="entry name" value="CREG_beta-barrel"/>
</dbReference>
<feature type="signal peptide" evidence="1">
    <location>
        <begin position="1"/>
        <end position="16"/>
    </location>
</feature>
<dbReference type="OrthoDB" id="2138282at2759"/>
<dbReference type="SUPFAM" id="SSF50475">
    <property type="entry name" value="FMN-binding split barrel"/>
    <property type="match status" value="1"/>
</dbReference>
<sequence>MKLLNLVAGLTGTASAAAVLDPTPAKIPSRYESAVQGRRILALSKLADLATVFPDPGDSDADTAENRPEGLGGVPVSLMDYVADCEDQGNPTLLAIKIATSFKNVEAGSNMTISVRWIPPYPPAKRIGLLSRISSLLSFSGEQREGSEELALGPDPIPYSAANLPRFSLFGYLEPIEPDAVTSLKLAKCFTDKHHEAKWWLPGNAIHESSWARLVVTNVYWVGGFGNRAYIGWIPAEEWSSVTEQEWQQIRLPGERKGWSEWAVESTVVEL</sequence>